<dbReference type="PROSITE" id="PS50102">
    <property type="entry name" value="RRM"/>
    <property type="match status" value="1"/>
</dbReference>
<sequence length="197" mass="22751">MPLTSPLPLPEKDVNEDIERRLWIGNLDPRITEFQLVKILQKYGQIDKFDLLYHKTGPQAGQPRGYAFVTFVDSMSAKHMMADLDRKIVGNKMLSIKWAHNMGNNDFTKQKNDISIPALGVRDEKKINRRSQILAIESKLRMMKELPAEEFQVSNLPSSSRPSMFNMNSVKNNGTKNLKLRSQKEYTAKRSKPYRKL</sequence>
<dbReference type="PANTHER" id="PTHR21245">
    <property type="entry name" value="HETEROGENEOUS NUCLEAR RIBONUCLEOPROTEIN"/>
    <property type="match status" value="1"/>
</dbReference>
<accession>A0A8I6TGQ2</accession>
<evidence type="ECO:0000256" key="5">
    <source>
        <dbReference type="SAM" id="MobiDB-lite"/>
    </source>
</evidence>
<evidence type="ECO:0000313" key="8">
    <source>
        <dbReference type="Proteomes" id="UP000494040"/>
    </source>
</evidence>
<evidence type="ECO:0000256" key="2">
    <source>
        <dbReference type="ARBA" id="ARBA00022884"/>
    </source>
</evidence>
<dbReference type="InterPro" id="IPR039157">
    <property type="entry name" value="RBM18_RRM"/>
</dbReference>
<keyword evidence="8" id="KW-1185">Reference proteome</keyword>
<dbReference type="InterPro" id="IPR012677">
    <property type="entry name" value="Nucleotide-bd_a/b_plait_sf"/>
</dbReference>
<dbReference type="InterPro" id="IPR035979">
    <property type="entry name" value="RBD_domain_sf"/>
</dbReference>
<evidence type="ECO:0000256" key="4">
    <source>
        <dbReference type="PROSITE-ProRule" id="PRU00176"/>
    </source>
</evidence>
<reference evidence="7" key="1">
    <citation type="submission" date="2022-01" db="UniProtKB">
        <authorList>
            <consortium name="EnsemblMetazoa"/>
        </authorList>
    </citation>
    <scope>IDENTIFICATION</scope>
</reference>
<keyword evidence="2 4" id="KW-0694">RNA-binding</keyword>
<feature type="compositionally biased region" description="Polar residues" evidence="5">
    <location>
        <begin position="154"/>
        <end position="176"/>
    </location>
</feature>
<name>A0A8I6TGQ2_CIMLE</name>
<proteinExistence type="predicted"/>
<dbReference type="Proteomes" id="UP000494040">
    <property type="component" value="Unassembled WGS sequence"/>
</dbReference>
<evidence type="ECO:0000256" key="1">
    <source>
        <dbReference type="ARBA" id="ARBA00021141"/>
    </source>
</evidence>
<dbReference type="GO" id="GO:0003723">
    <property type="term" value="F:RNA binding"/>
    <property type="evidence" value="ECO:0007669"/>
    <property type="project" value="UniProtKB-UniRule"/>
</dbReference>
<dbReference type="OMA" id="FACGRPL"/>
<feature type="region of interest" description="Disordered" evidence="5">
    <location>
        <begin position="154"/>
        <end position="197"/>
    </location>
</feature>
<dbReference type="Pfam" id="PF00076">
    <property type="entry name" value="RRM_1"/>
    <property type="match status" value="1"/>
</dbReference>
<dbReference type="InterPro" id="IPR000504">
    <property type="entry name" value="RRM_dom"/>
</dbReference>
<dbReference type="EnsemblMetazoa" id="XM_014401092.2">
    <property type="protein sequence ID" value="XP_014256578.1"/>
    <property type="gene ID" value="LOC106670602"/>
</dbReference>
<dbReference type="Gene3D" id="3.30.70.330">
    <property type="match status" value="1"/>
</dbReference>
<organism evidence="7 8">
    <name type="scientific">Cimex lectularius</name>
    <name type="common">Bed bug</name>
    <name type="synonym">Acanthia lectularia</name>
    <dbReference type="NCBI Taxonomy" id="79782"/>
    <lineage>
        <taxon>Eukaryota</taxon>
        <taxon>Metazoa</taxon>
        <taxon>Ecdysozoa</taxon>
        <taxon>Arthropoda</taxon>
        <taxon>Hexapoda</taxon>
        <taxon>Insecta</taxon>
        <taxon>Pterygota</taxon>
        <taxon>Neoptera</taxon>
        <taxon>Paraneoptera</taxon>
        <taxon>Hemiptera</taxon>
        <taxon>Heteroptera</taxon>
        <taxon>Panheteroptera</taxon>
        <taxon>Cimicomorpha</taxon>
        <taxon>Cimicidae</taxon>
        <taxon>Cimex</taxon>
    </lineage>
</organism>
<feature type="domain" description="RRM" evidence="6">
    <location>
        <begin position="20"/>
        <end position="101"/>
    </location>
</feature>
<dbReference type="SUPFAM" id="SSF54928">
    <property type="entry name" value="RNA-binding domain, RBD"/>
    <property type="match status" value="1"/>
</dbReference>
<dbReference type="GeneID" id="106670602"/>
<protein>
    <recommendedName>
        <fullName evidence="1">Probable RNA-binding protein 18</fullName>
    </recommendedName>
    <alternativeName>
        <fullName evidence="3">RNA-binding motif protein 18</fullName>
    </alternativeName>
</protein>
<dbReference type="OrthoDB" id="6730379at2759"/>
<dbReference type="AlphaFoldDB" id="A0A8I6TGQ2"/>
<dbReference type="SMART" id="SM00360">
    <property type="entry name" value="RRM"/>
    <property type="match status" value="1"/>
</dbReference>
<evidence type="ECO:0000256" key="3">
    <source>
        <dbReference type="ARBA" id="ARBA00030780"/>
    </source>
</evidence>
<dbReference type="RefSeq" id="XP_014256578.1">
    <property type="nucleotide sequence ID" value="XM_014401092.2"/>
</dbReference>
<evidence type="ECO:0000259" key="6">
    <source>
        <dbReference type="PROSITE" id="PS50102"/>
    </source>
</evidence>
<dbReference type="KEGG" id="clec:106670602"/>
<dbReference type="CDD" id="cd12355">
    <property type="entry name" value="RRM_RBM18"/>
    <property type="match status" value="1"/>
</dbReference>
<evidence type="ECO:0000313" key="7">
    <source>
        <dbReference type="EnsemblMetazoa" id="XP_014256578.1"/>
    </source>
</evidence>